<evidence type="ECO:0000313" key="2">
    <source>
        <dbReference type="Proteomes" id="UP001177260"/>
    </source>
</evidence>
<evidence type="ECO:0000313" key="1">
    <source>
        <dbReference type="EMBL" id="KAK1147579.1"/>
    </source>
</evidence>
<organism evidence="1 2">
    <name type="scientific">Aspergillus melleus</name>
    <dbReference type="NCBI Taxonomy" id="138277"/>
    <lineage>
        <taxon>Eukaryota</taxon>
        <taxon>Fungi</taxon>
        <taxon>Dikarya</taxon>
        <taxon>Ascomycota</taxon>
        <taxon>Pezizomycotina</taxon>
        <taxon>Eurotiomycetes</taxon>
        <taxon>Eurotiomycetidae</taxon>
        <taxon>Eurotiales</taxon>
        <taxon>Aspergillaceae</taxon>
        <taxon>Aspergillus</taxon>
        <taxon>Aspergillus subgen. Circumdati</taxon>
    </lineage>
</organism>
<proteinExistence type="predicted"/>
<reference evidence="1 2" key="1">
    <citation type="journal article" date="2023" name="ACS Omega">
        <title>Identification of the Neoaspergillic Acid Biosynthesis Gene Cluster by Establishing an In Vitro CRISPR-Ribonucleoprotein Genetic System in Aspergillus melleus.</title>
        <authorList>
            <person name="Yuan B."/>
            <person name="Grau M.F."/>
            <person name="Murata R.M."/>
            <person name="Torok T."/>
            <person name="Venkateswaran K."/>
            <person name="Stajich J.E."/>
            <person name="Wang C.C.C."/>
        </authorList>
    </citation>
    <scope>NUCLEOTIDE SEQUENCE [LARGE SCALE GENOMIC DNA]</scope>
    <source>
        <strain evidence="1 2">IMV 1140</strain>
    </source>
</reference>
<dbReference type="Proteomes" id="UP001177260">
    <property type="component" value="Unassembled WGS sequence"/>
</dbReference>
<protein>
    <submittedName>
        <fullName evidence="1">Uncharacterized protein</fullName>
    </submittedName>
</protein>
<gene>
    <name evidence="1" type="ORF">N8T08_000921</name>
</gene>
<comment type="caution">
    <text evidence="1">The sequence shown here is derived from an EMBL/GenBank/DDBJ whole genome shotgun (WGS) entry which is preliminary data.</text>
</comment>
<accession>A0ACC3BBI5</accession>
<dbReference type="EMBL" id="JAOPJF010000011">
    <property type="protein sequence ID" value="KAK1147579.1"/>
    <property type="molecule type" value="Genomic_DNA"/>
</dbReference>
<sequence length="404" mass="46892">MVRTREKQKAEKEENRYVGQQDEKAEEADSGDYDDVCDYLDPTWTPSPPPKRRHCQDDSSDDSTTKKHLVEAWRYHRRMRCHFRDYYAGFGDDNCWMGRRAEEKGRNLRQFHGYVWTWALEFGLRPEECAELTSSQKRTIIASLEGQCVQEEWDTLHKLCPSAMCHQFHIFFIEALVIRDIYNVVVENPFWYFDGKLNEQDEGLGDFGARVQYLFERFVQTNEMRAAAWLAETMRLANAVRPLMAHNLELGQHHEARRNDAAVGFAKAMLESEPLQYLLKKLATPEQEEGRFIGLVTAYREAARCLTDNLQLRQGVPKIWRSLAEIGGTYLDSSSLKQAHYLNWGPDNEYDLKRLDGSRILIVTHPCVLSRMPNRYFPASLADEKAVVVVEDPDAESENNPQRS</sequence>
<name>A0ACC3BBI5_9EURO</name>
<keyword evidence="2" id="KW-1185">Reference proteome</keyword>